<dbReference type="GO" id="GO:0016791">
    <property type="term" value="F:phosphatase activity"/>
    <property type="evidence" value="ECO:0007669"/>
    <property type="project" value="TreeGrafter"/>
</dbReference>
<evidence type="ECO:0000313" key="3">
    <source>
        <dbReference type="EMBL" id="MTV38137.1"/>
    </source>
</evidence>
<dbReference type="EMBL" id="WNKY01000009">
    <property type="protein sequence ID" value="MTV38137.1"/>
    <property type="molecule type" value="Genomic_DNA"/>
</dbReference>
<dbReference type="InterPro" id="IPR029052">
    <property type="entry name" value="Metallo-depent_PP-like"/>
</dbReference>
<feature type="domain" description="Calcineurin-like phosphoesterase" evidence="2">
    <location>
        <begin position="1"/>
        <end position="180"/>
    </location>
</feature>
<proteinExistence type="inferred from homology"/>
<keyword evidence="4" id="KW-1185">Reference proteome</keyword>
<dbReference type="Proteomes" id="UP000475582">
    <property type="component" value="Unassembled WGS sequence"/>
</dbReference>
<gene>
    <name evidence="3" type="ORF">GM676_11180</name>
</gene>
<dbReference type="InterPro" id="IPR011152">
    <property type="entry name" value="Pesterase_MJ0912"/>
</dbReference>
<sequence length="247" mass="26877">MRIAIVSDIHGNLPALEAVVRDIARRGVDRVVNLGDSLSGPLLALETARFLMAQDWVQLAGNHERQLLHPHLHTGSDRHAHAQLGPAELAWVATLPPSLRLHPEVLLCHGTPRSDHENFLETVEEGGVRMATSAEIEERMAGVEAALIACGHTHVPRALRTAAGCLIVNPGSVGLQAYDDDHLHYHVMQNGATDARYAIVERGADGWLAALMAVPYDWKPMAALAERNGRPDWAHAIATGYAMPSRR</sequence>
<comment type="caution">
    <text evidence="3">The sequence shown here is derived from an EMBL/GenBank/DDBJ whole genome shotgun (WGS) entry which is preliminary data.</text>
</comment>
<dbReference type="RefSeq" id="WP_155463631.1">
    <property type="nucleotide sequence ID" value="NZ_WNKY01000009.1"/>
</dbReference>
<protein>
    <submittedName>
        <fullName evidence="3">Metallophosphoesterase</fullName>
    </submittedName>
</protein>
<dbReference type="PANTHER" id="PTHR42850">
    <property type="entry name" value="METALLOPHOSPHOESTERASE"/>
    <property type="match status" value="1"/>
</dbReference>
<dbReference type="Gene3D" id="3.60.21.10">
    <property type="match status" value="1"/>
</dbReference>
<dbReference type="Pfam" id="PF12850">
    <property type="entry name" value="Metallophos_2"/>
    <property type="match status" value="1"/>
</dbReference>
<dbReference type="PANTHER" id="PTHR42850:SF2">
    <property type="entry name" value="BLL5683 PROTEIN"/>
    <property type="match status" value="1"/>
</dbReference>
<name>A0A6L6PHV0_9BURK</name>
<dbReference type="AlphaFoldDB" id="A0A6L6PHV0"/>
<dbReference type="GO" id="GO:0005737">
    <property type="term" value="C:cytoplasm"/>
    <property type="evidence" value="ECO:0007669"/>
    <property type="project" value="TreeGrafter"/>
</dbReference>
<dbReference type="PIRSF" id="PIRSF000883">
    <property type="entry name" value="Pesterase_MJ0912"/>
    <property type="match status" value="1"/>
</dbReference>
<evidence type="ECO:0000256" key="1">
    <source>
        <dbReference type="ARBA" id="ARBA00008950"/>
    </source>
</evidence>
<evidence type="ECO:0000259" key="2">
    <source>
        <dbReference type="Pfam" id="PF12850"/>
    </source>
</evidence>
<accession>A0A6L6PHV0</accession>
<dbReference type="OrthoDB" id="9813918at2"/>
<dbReference type="InterPro" id="IPR024654">
    <property type="entry name" value="Calcineurin-like_PHP_lpxH"/>
</dbReference>
<organism evidence="3 4">
    <name type="scientific">Duganella radicis</name>
    <dbReference type="NCBI Taxonomy" id="551988"/>
    <lineage>
        <taxon>Bacteria</taxon>
        <taxon>Pseudomonadati</taxon>
        <taxon>Pseudomonadota</taxon>
        <taxon>Betaproteobacteria</taxon>
        <taxon>Burkholderiales</taxon>
        <taxon>Oxalobacteraceae</taxon>
        <taxon>Telluria group</taxon>
        <taxon>Duganella</taxon>
    </lineage>
</organism>
<comment type="similarity">
    <text evidence="1">Belongs to the metallophosphoesterase superfamily. YfcE family.</text>
</comment>
<evidence type="ECO:0000313" key="4">
    <source>
        <dbReference type="Proteomes" id="UP000475582"/>
    </source>
</evidence>
<dbReference type="SUPFAM" id="SSF56300">
    <property type="entry name" value="Metallo-dependent phosphatases"/>
    <property type="match status" value="1"/>
</dbReference>
<dbReference type="InterPro" id="IPR050126">
    <property type="entry name" value="Ap4A_hydrolase"/>
</dbReference>
<reference evidence="3 4" key="1">
    <citation type="submission" date="2019-11" db="EMBL/GenBank/DDBJ databases">
        <title>Type strains purchased from KCTC, JCM and DSMZ.</title>
        <authorList>
            <person name="Lu H."/>
        </authorList>
    </citation>
    <scope>NUCLEOTIDE SEQUENCE [LARGE SCALE GENOMIC DNA]</scope>
    <source>
        <strain evidence="3 4">KCTC 22382</strain>
    </source>
</reference>